<keyword evidence="1 6" id="KW-0489">Methyltransferase</keyword>
<evidence type="ECO:0000256" key="5">
    <source>
        <dbReference type="ARBA" id="ARBA00047422"/>
    </source>
</evidence>
<protein>
    <recommendedName>
        <fullName evidence="8">Cytosine-specific methyltransferase</fullName>
        <ecNumber evidence="8">2.1.1.37</ecNumber>
    </recommendedName>
</protein>
<dbReference type="InterPro" id="IPR001525">
    <property type="entry name" value="C5_MeTfrase"/>
</dbReference>
<dbReference type="SUPFAM" id="SSF53335">
    <property type="entry name" value="S-adenosyl-L-methionine-dependent methyltransferases"/>
    <property type="match status" value="1"/>
</dbReference>
<reference evidence="9 10" key="1">
    <citation type="submission" date="2019-02" db="EMBL/GenBank/DDBJ databases">
        <title>The genomic architecture of introgression among sibling species of bacteria.</title>
        <authorList>
            <person name="Cavassim M.I.A."/>
            <person name="Moeskjaer S."/>
            <person name="Moslemi C."/>
            <person name="Fields B."/>
            <person name="Bachmann A."/>
            <person name="Vilhjalmsson B."/>
            <person name="Schierup M.H."/>
            <person name="Young J.P.W."/>
            <person name="Andersen S.U."/>
        </authorList>
    </citation>
    <scope>NUCLEOTIDE SEQUENCE [LARGE SCALE GENOMIC DNA]</scope>
    <source>
        <strain evidence="9 10">SM151B</strain>
    </source>
</reference>
<dbReference type="PRINTS" id="PR00105">
    <property type="entry name" value="C5METTRFRASE"/>
</dbReference>
<comment type="catalytic activity">
    <reaction evidence="5 8">
        <text>a 2'-deoxycytidine in DNA + S-adenosyl-L-methionine = a 5-methyl-2'-deoxycytidine in DNA + S-adenosyl-L-homocysteine + H(+)</text>
        <dbReference type="Rhea" id="RHEA:13681"/>
        <dbReference type="Rhea" id="RHEA-COMP:11369"/>
        <dbReference type="Rhea" id="RHEA-COMP:11370"/>
        <dbReference type="ChEBI" id="CHEBI:15378"/>
        <dbReference type="ChEBI" id="CHEBI:57856"/>
        <dbReference type="ChEBI" id="CHEBI:59789"/>
        <dbReference type="ChEBI" id="CHEBI:85452"/>
        <dbReference type="ChEBI" id="CHEBI:85454"/>
        <dbReference type="EC" id="2.1.1.37"/>
    </reaction>
</comment>
<dbReference type="Gene3D" id="3.40.50.150">
    <property type="entry name" value="Vaccinia Virus protein VP39"/>
    <property type="match status" value="1"/>
</dbReference>
<feature type="active site" evidence="6">
    <location>
        <position position="352"/>
    </location>
</feature>
<dbReference type="GO" id="GO:0009307">
    <property type="term" value="P:DNA restriction-modification system"/>
    <property type="evidence" value="ECO:0007669"/>
    <property type="project" value="UniProtKB-KW"/>
</dbReference>
<proteinExistence type="inferred from homology"/>
<evidence type="ECO:0000256" key="1">
    <source>
        <dbReference type="ARBA" id="ARBA00022603"/>
    </source>
</evidence>
<keyword evidence="2 6" id="KW-0808">Transferase</keyword>
<organism evidence="9 10">
    <name type="scientific">Rhizobium leguminosarum</name>
    <dbReference type="NCBI Taxonomy" id="384"/>
    <lineage>
        <taxon>Bacteria</taxon>
        <taxon>Pseudomonadati</taxon>
        <taxon>Pseudomonadota</taxon>
        <taxon>Alphaproteobacteria</taxon>
        <taxon>Hyphomicrobiales</taxon>
        <taxon>Rhizobiaceae</taxon>
        <taxon>Rhizobium/Agrobacterium group</taxon>
        <taxon>Rhizobium</taxon>
    </lineage>
</organism>
<dbReference type="PANTHER" id="PTHR10629:SF52">
    <property type="entry name" value="DNA (CYTOSINE-5)-METHYLTRANSFERASE 1"/>
    <property type="match status" value="1"/>
</dbReference>
<evidence type="ECO:0000256" key="2">
    <source>
        <dbReference type="ARBA" id="ARBA00022679"/>
    </source>
</evidence>
<dbReference type="GO" id="GO:0003886">
    <property type="term" value="F:DNA (cytosine-5-)-methyltransferase activity"/>
    <property type="evidence" value="ECO:0007669"/>
    <property type="project" value="UniProtKB-EC"/>
</dbReference>
<dbReference type="AlphaFoldDB" id="A0ABD7PYC3"/>
<sequence>MYPKAEALAAAKKRIIELQSQMTDRILKLAAEVAKLIEVVSEREAREFLRVTCNMPSSELSTYVKFSDKLAGREDVLDKARVSLPVVRALISADDEVRTEILERMDIGARISTNDISAIRKRLKEARLTPTEVMAVRNGRLTAAAGRRNGAGAASMFQYRLHEFVHSIIEIRDAEDLRSDDIRTTAADLRDEFEHLFGSDHQPLDKLKQNSPSRQIAMAHLALTHLSEGTLAVASEVGTWEHGAHHPWLVSLQSLSGRAGTIPSASRIGKAAALPHPRPTTVELCAGAGGMAIGLERAGFDHVALVESDPHAAATLRKNRPGWTVIEDDLKTIDFRPYRLLDIDLVAGGLPCQPYSSEGFCLGKEDPRDLLPEGVRVVDEIRPRGFLFENVEGILHQKHSDHIANALKGFRKAGYRTEIHRVSASDYGVAQVRRRVLIIGLRDDIADAFRLPPAFPNRRENIGDLLLDLMAANGWTGAHEWARQRREQPVVNRDGDVVAYGVQATTIVTGRGKRRRNEQEVQVAMGFDATGVPELAPTQEEASKEGFMPSLTLRMRARIQDFPDDWEFVGGKQATARQIGNAVPSKLAQAVGLSLIAAMRGLPLDHEALVWPNTTDRLVIEPPPLVPKDLKVKLEKTPELDEA</sequence>
<dbReference type="EC" id="2.1.1.37" evidence="8"/>
<dbReference type="Proteomes" id="UP000292036">
    <property type="component" value="Unassembled WGS sequence"/>
</dbReference>
<dbReference type="InterPro" id="IPR018117">
    <property type="entry name" value="C5_DNA_meth_AS"/>
</dbReference>
<comment type="similarity">
    <text evidence="6 7">Belongs to the class I-like SAM-binding methyltransferase superfamily. C5-methyltransferase family.</text>
</comment>
<gene>
    <name evidence="9" type="primary">dcm</name>
    <name evidence="9" type="ORF">ELI19_07850</name>
</gene>
<keyword evidence="4" id="KW-0680">Restriction system</keyword>
<dbReference type="PROSITE" id="PS51679">
    <property type="entry name" value="SAM_MT_C5"/>
    <property type="match status" value="1"/>
</dbReference>
<evidence type="ECO:0000256" key="4">
    <source>
        <dbReference type="ARBA" id="ARBA00022747"/>
    </source>
</evidence>
<dbReference type="Gene3D" id="3.90.120.10">
    <property type="entry name" value="DNA Methylase, subunit A, domain 2"/>
    <property type="match status" value="1"/>
</dbReference>
<dbReference type="GO" id="GO:0032259">
    <property type="term" value="P:methylation"/>
    <property type="evidence" value="ECO:0007669"/>
    <property type="project" value="UniProtKB-KW"/>
</dbReference>
<evidence type="ECO:0000256" key="8">
    <source>
        <dbReference type="RuleBase" id="RU000417"/>
    </source>
</evidence>
<evidence type="ECO:0000256" key="6">
    <source>
        <dbReference type="PROSITE-ProRule" id="PRU01016"/>
    </source>
</evidence>
<keyword evidence="3 6" id="KW-0949">S-adenosyl-L-methionine</keyword>
<name>A0ABD7PYC3_RHILE</name>
<evidence type="ECO:0000256" key="7">
    <source>
        <dbReference type="RuleBase" id="RU000416"/>
    </source>
</evidence>
<accession>A0ABD7PYC3</accession>
<dbReference type="NCBIfam" id="TIGR00675">
    <property type="entry name" value="dcm"/>
    <property type="match status" value="1"/>
</dbReference>
<dbReference type="EMBL" id="SIPS01000001">
    <property type="protein sequence ID" value="TAW32417.1"/>
    <property type="molecule type" value="Genomic_DNA"/>
</dbReference>
<dbReference type="InterPro" id="IPR029063">
    <property type="entry name" value="SAM-dependent_MTases_sf"/>
</dbReference>
<dbReference type="PROSITE" id="PS00094">
    <property type="entry name" value="C5_MTASE_1"/>
    <property type="match status" value="1"/>
</dbReference>
<dbReference type="PANTHER" id="PTHR10629">
    <property type="entry name" value="CYTOSINE-SPECIFIC METHYLTRANSFERASE"/>
    <property type="match status" value="1"/>
</dbReference>
<evidence type="ECO:0000313" key="10">
    <source>
        <dbReference type="Proteomes" id="UP000292036"/>
    </source>
</evidence>
<comment type="caution">
    <text evidence="9">The sequence shown here is derived from an EMBL/GenBank/DDBJ whole genome shotgun (WGS) entry which is preliminary data.</text>
</comment>
<evidence type="ECO:0000313" key="9">
    <source>
        <dbReference type="EMBL" id="TAW32417.1"/>
    </source>
</evidence>
<evidence type="ECO:0000256" key="3">
    <source>
        <dbReference type="ARBA" id="ARBA00022691"/>
    </source>
</evidence>
<dbReference type="Pfam" id="PF00145">
    <property type="entry name" value="DNA_methylase"/>
    <property type="match status" value="1"/>
</dbReference>
<dbReference type="InterPro" id="IPR050390">
    <property type="entry name" value="C5-Methyltransferase"/>
</dbReference>